<feature type="compositionally biased region" description="Basic residues" evidence="6">
    <location>
        <begin position="597"/>
        <end position="607"/>
    </location>
</feature>
<dbReference type="GO" id="GO:0005524">
    <property type="term" value="F:ATP binding"/>
    <property type="evidence" value="ECO:0007669"/>
    <property type="project" value="UniProtKB-KW"/>
</dbReference>
<dbReference type="PANTHER" id="PTHR13710">
    <property type="entry name" value="DNA HELICASE RECQ FAMILY MEMBER"/>
    <property type="match status" value="1"/>
</dbReference>
<dbReference type="OrthoDB" id="5952536at2759"/>
<evidence type="ECO:0000256" key="1">
    <source>
        <dbReference type="ARBA" id="ARBA00005446"/>
    </source>
</evidence>
<evidence type="ECO:0000256" key="6">
    <source>
        <dbReference type="SAM" id="MobiDB-lite"/>
    </source>
</evidence>
<feature type="region of interest" description="Disordered" evidence="6">
    <location>
        <begin position="597"/>
        <end position="713"/>
    </location>
</feature>
<evidence type="ECO:0000313" key="9">
    <source>
        <dbReference type="EMBL" id="EIW83201.1"/>
    </source>
</evidence>
<organism evidence="9 10">
    <name type="scientific">Coniophora puteana (strain RWD-64-598)</name>
    <name type="common">Brown rot fungus</name>
    <dbReference type="NCBI Taxonomy" id="741705"/>
    <lineage>
        <taxon>Eukaryota</taxon>
        <taxon>Fungi</taxon>
        <taxon>Dikarya</taxon>
        <taxon>Basidiomycota</taxon>
        <taxon>Agaricomycotina</taxon>
        <taxon>Agaricomycetes</taxon>
        <taxon>Agaricomycetidae</taxon>
        <taxon>Boletales</taxon>
        <taxon>Coniophorineae</taxon>
        <taxon>Coniophoraceae</taxon>
        <taxon>Coniophora</taxon>
    </lineage>
</organism>
<reference evidence="10" key="1">
    <citation type="journal article" date="2012" name="Science">
        <title>The Paleozoic origin of enzymatic lignin decomposition reconstructed from 31 fungal genomes.</title>
        <authorList>
            <person name="Floudas D."/>
            <person name="Binder M."/>
            <person name="Riley R."/>
            <person name="Barry K."/>
            <person name="Blanchette R.A."/>
            <person name="Henrissat B."/>
            <person name="Martinez A.T."/>
            <person name="Otillar R."/>
            <person name="Spatafora J.W."/>
            <person name="Yadav J.S."/>
            <person name="Aerts A."/>
            <person name="Benoit I."/>
            <person name="Boyd A."/>
            <person name="Carlson A."/>
            <person name="Copeland A."/>
            <person name="Coutinho P.M."/>
            <person name="de Vries R.P."/>
            <person name="Ferreira P."/>
            <person name="Findley K."/>
            <person name="Foster B."/>
            <person name="Gaskell J."/>
            <person name="Glotzer D."/>
            <person name="Gorecki P."/>
            <person name="Heitman J."/>
            <person name="Hesse C."/>
            <person name="Hori C."/>
            <person name="Igarashi K."/>
            <person name="Jurgens J.A."/>
            <person name="Kallen N."/>
            <person name="Kersten P."/>
            <person name="Kohler A."/>
            <person name="Kuees U."/>
            <person name="Kumar T.K.A."/>
            <person name="Kuo A."/>
            <person name="LaButti K."/>
            <person name="Larrondo L.F."/>
            <person name="Lindquist E."/>
            <person name="Ling A."/>
            <person name="Lombard V."/>
            <person name="Lucas S."/>
            <person name="Lundell T."/>
            <person name="Martin R."/>
            <person name="McLaughlin D.J."/>
            <person name="Morgenstern I."/>
            <person name="Morin E."/>
            <person name="Murat C."/>
            <person name="Nagy L.G."/>
            <person name="Nolan M."/>
            <person name="Ohm R.A."/>
            <person name="Patyshakuliyeva A."/>
            <person name="Rokas A."/>
            <person name="Ruiz-Duenas F.J."/>
            <person name="Sabat G."/>
            <person name="Salamov A."/>
            <person name="Samejima M."/>
            <person name="Schmutz J."/>
            <person name="Slot J.C."/>
            <person name="St John F."/>
            <person name="Stenlid J."/>
            <person name="Sun H."/>
            <person name="Sun S."/>
            <person name="Syed K."/>
            <person name="Tsang A."/>
            <person name="Wiebenga A."/>
            <person name="Young D."/>
            <person name="Pisabarro A."/>
            <person name="Eastwood D.C."/>
            <person name="Martin F."/>
            <person name="Cullen D."/>
            <person name="Grigoriev I.V."/>
            <person name="Hibbett D.S."/>
        </authorList>
    </citation>
    <scope>NUCLEOTIDE SEQUENCE [LARGE SCALE GENOMIC DNA]</scope>
    <source>
        <strain evidence="10">RWD-64-598 SS2</strain>
    </source>
</reference>
<dbReference type="InterPro" id="IPR027417">
    <property type="entry name" value="P-loop_NTPase"/>
</dbReference>
<dbReference type="GO" id="GO:0009378">
    <property type="term" value="F:four-way junction helicase activity"/>
    <property type="evidence" value="ECO:0007669"/>
    <property type="project" value="TreeGrafter"/>
</dbReference>
<protein>
    <recommendedName>
        <fullName evidence="5">DNA 3'-5' helicase</fullName>
        <ecNumber evidence="5">5.6.2.4</ecNumber>
    </recommendedName>
</protein>
<dbReference type="InterPro" id="IPR001650">
    <property type="entry name" value="Helicase_C-like"/>
</dbReference>
<dbReference type="Pfam" id="PF00271">
    <property type="entry name" value="Helicase_C"/>
    <property type="match status" value="1"/>
</dbReference>
<evidence type="ECO:0000256" key="3">
    <source>
        <dbReference type="ARBA" id="ARBA00022840"/>
    </source>
</evidence>
<dbReference type="Pfam" id="PF00270">
    <property type="entry name" value="DEAD"/>
    <property type="match status" value="1"/>
</dbReference>
<name>A0A5M3MX52_CONPW</name>
<evidence type="ECO:0000313" key="10">
    <source>
        <dbReference type="Proteomes" id="UP000053558"/>
    </source>
</evidence>
<feature type="domain" description="Helicase C-terminal" evidence="8">
    <location>
        <begin position="270"/>
        <end position="451"/>
    </location>
</feature>
<dbReference type="GO" id="GO:0005737">
    <property type="term" value="C:cytoplasm"/>
    <property type="evidence" value="ECO:0007669"/>
    <property type="project" value="TreeGrafter"/>
</dbReference>
<feature type="domain" description="Helicase ATP-binding" evidence="7">
    <location>
        <begin position="63"/>
        <end position="251"/>
    </location>
</feature>
<evidence type="ECO:0000259" key="7">
    <source>
        <dbReference type="PROSITE" id="PS51192"/>
    </source>
</evidence>
<dbReference type="GO" id="GO:0000724">
    <property type="term" value="P:double-strand break repair via homologous recombination"/>
    <property type="evidence" value="ECO:0007669"/>
    <property type="project" value="TreeGrafter"/>
</dbReference>
<evidence type="ECO:0000256" key="4">
    <source>
        <dbReference type="ARBA" id="ARBA00034617"/>
    </source>
</evidence>
<dbReference type="GO" id="GO:0003676">
    <property type="term" value="F:nucleic acid binding"/>
    <property type="evidence" value="ECO:0007669"/>
    <property type="project" value="InterPro"/>
</dbReference>
<dbReference type="Proteomes" id="UP000053558">
    <property type="component" value="Unassembled WGS sequence"/>
</dbReference>
<comment type="catalytic activity">
    <reaction evidence="4">
        <text>Couples ATP hydrolysis with the unwinding of duplex DNA by translocating in the 3'-5' direction.</text>
        <dbReference type="EC" id="5.6.2.4"/>
    </reaction>
</comment>
<dbReference type="EMBL" id="JH711576">
    <property type="protein sequence ID" value="EIW83201.1"/>
    <property type="molecule type" value="Genomic_DNA"/>
</dbReference>
<keyword evidence="2" id="KW-0547">Nucleotide-binding</keyword>
<dbReference type="GO" id="GO:0005694">
    <property type="term" value="C:chromosome"/>
    <property type="evidence" value="ECO:0007669"/>
    <property type="project" value="TreeGrafter"/>
</dbReference>
<gene>
    <name evidence="9" type="ORF">CONPUDRAFT_152237</name>
</gene>
<dbReference type="SUPFAM" id="SSF52540">
    <property type="entry name" value="P-loop containing nucleoside triphosphate hydrolases"/>
    <property type="match status" value="1"/>
</dbReference>
<dbReference type="GO" id="GO:0016787">
    <property type="term" value="F:hydrolase activity"/>
    <property type="evidence" value="ECO:0007669"/>
    <property type="project" value="UniProtKB-KW"/>
</dbReference>
<keyword evidence="10" id="KW-1185">Reference proteome</keyword>
<proteinExistence type="inferred from homology"/>
<evidence type="ECO:0000256" key="2">
    <source>
        <dbReference type="ARBA" id="ARBA00022741"/>
    </source>
</evidence>
<dbReference type="PROSITE" id="PS51194">
    <property type="entry name" value="HELICASE_CTER"/>
    <property type="match status" value="1"/>
</dbReference>
<dbReference type="AlphaFoldDB" id="A0A5M3MX52"/>
<evidence type="ECO:0000256" key="5">
    <source>
        <dbReference type="ARBA" id="ARBA00034808"/>
    </source>
</evidence>
<keyword evidence="9" id="KW-0378">Hydrolase</keyword>
<dbReference type="EC" id="5.6.2.4" evidence="5"/>
<feature type="compositionally biased region" description="Polar residues" evidence="6">
    <location>
        <begin position="648"/>
        <end position="673"/>
    </location>
</feature>
<dbReference type="GeneID" id="19202966"/>
<dbReference type="InterPro" id="IPR011545">
    <property type="entry name" value="DEAD/DEAH_box_helicase_dom"/>
</dbReference>
<dbReference type="SMART" id="SM00487">
    <property type="entry name" value="DEXDc"/>
    <property type="match status" value="1"/>
</dbReference>
<dbReference type="KEGG" id="cput:CONPUDRAFT_152237"/>
<dbReference type="InterPro" id="IPR014001">
    <property type="entry name" value="Helicase_ATP-bd"/>
</dbReference>
<comment type="caution">
    <text evidence="9">The sequence shown here is derived from an EMBL/GenBank/DDBJ whole genome shotgun (WGS) entry which is preliminary data.</text>
</comment>
<dbReference type="RefSeq" id="XP_007767026.1">
    <property type="nucleotide sequence ID" value="XM_007768836.1"/>
</dbReference>
<dbReference type="GO" id="GO:0043138">
    <property type="term" value="F:3'-5' DNA helicase activity"/>
    <property type="evidence" value="ECO:0007669"/>
    <property type="project" value="UniProtKB-EC"/>
</dbReference>
<comment type="similarity">
    <text evidence="1">Belongs to the helicase family. RecQ subfamily.</text>
</comment>
<evidence type="ECO:0000259" key="8">
    <source>
        <dbReference type="PROSITE" id="PS51194"/>
    </source>
</evidence>
<sequence>MHVLFHIQGPLSETARESLDYLSFDFVDNLTLSDALVVHQAISWFDFYTKGQGQLREFQLRSTLKTLSGENVIVRAGTGYGKTMTMILPLLLSPQPSKIALTISPMKLLQQNHVEEFNRMGIPSIQINEDTPDDKELWKRIERGYYKNIFIAPEQLFRLKNGHIPRLASLMFTNRAFLESIGFFFIDEAHFIVLSGFPQRGEKDAFRPVYSRLGEILPLLRENPPVVILSATLPPPILHTVLETLHLDLSTTTQLMESVNRPNHAYAVHQLYSGIKCLKNYDFLVPTAPNAERPPKTVVFIDSRLSAARIASYLRWRISDTLKSSKVVSHLHSSMSRDYIDRVFSEFKTSSEISVLVSTSIASNGIDVSDIARVVCIGALSSLELMQQEFGRGGRNPTIETICLAVVEPWALTTEDSKPQSNKEKRTDPSVREYMSLKTCRRDYLRKKNVDDSQKALKFTGSYCCDNHNDGFSLTSFFPGAFLYSDPPKPKKLSRPTRDNRPQAQREPLRELIWAWRDKTRHTSTLTLMFPTNYLLQKREVDKLVKTNPKSLSSLANLVTFLGETPGWARVFGPGLFKVIEEYDIRVQAEIQEKKLAKKTAPRKQKKLKQEELDTGDIPPPPPTAFMQHVSEFQIKDEPWASDPDASQAFSQLPGLSNTSSQDAFTSSYSQITFEEPLVGRMHVPTSTMRQPKRSEPPSQPSQPLKRARKRQE</sequence>
<accession>A0A5M3MX52</accession>
<dbReference type="SMART" id="SM00490">
    <property type="entry name" value="HELICc"/>
    <property type="match status" value="1"/>
</dbReference>
<dbReference type="PROSITE" id="PS51192">
    <property type="entry name" value="HELICASE_ATP_BIND_1"/>
    <property type="match status" value="1"/>
</dbReference>
<dbReference type="Gene3D" id="3.40.50.300">
    <property type="entry name" value="P-loop containing nucleotide triphosphate hydrolases"/>
    <property type="match status" value="2"/>
</dbReference>
<dbReference type="PANTHER" id="PTHR13710:SF154">
    <property type="entry name" value="RECQ HELICASE, PUTATIVE (AFU_ORTHOLOGUE AFUA_6G14720)-RELATED"/>
    <property type="match status" value="1"/>
</dbReference>
<keyword evidence="3" id="KW-0067">ATP-binding</keyword>